<proteinExistence type="predicted"/>
<reference evidence="5 6" key="1">
    <citation type="submission" date="2020-08" db="EMBL/GenBank/DDBJ databases">
        <title>Genome public.</title>
        <authorList>
            <person name="Liu C."/>
            <person name="Sun Q."/>
        </authorList>
    </citation>
    <scope>NUCLEOTIDE SEQUENCE [LARGE SCALE GENOMIC DNA]</scope>
    <source>
        <strain evidence="5 6">BX2</strain>
    </source>
</reference>
<evidence type="ECO:0000259" key="4">
    <source>
        <dbReference type="PROSITE" id="PS01124"/>
    </source>
</evidence>
<comment type="caution">
    <text evidence="5">The sequence shown here is derived from an EMBL/GenBank/DDBJ whole genome shotgun (WGS) entry which is preliminary data.</text>
</comment>
<keyword evidence="6" id="KW-1185">Reference proteome</keyword>
<dbReference type="PROSITE" id="PS01124">
    <property type="entry name" value="HTH_ARAC_FAMILY_2"/>
    <property type="match status" value="1"/>
</dbReference>
<evidence type="ECO:0000256" key="3">
    <source>
        <dbReference type="ARBA" id="ARBA00023163"/>
    </source>
</evidence>
<gene>
    <name evidence="5" type="ORF">H8S77_19935</name>
</gene>
<feature type="domain" description="HTH araC/xylS-type" evidence="4">
    <location>
        <begin position="168"/>
        <end position="266"/>
    </location>
</feature>
<accession>A0ABR7E714</accession>
<keyword evidence="3" id="KW-0804">Transcription</keyword>
<dbReference type="PROSITE" id="PS00041">
    <property type="entry name" value="HTH_ARAC_FAMILY_1"/>
    <property type="match status" value="1"/>
</dbReference>
<dbReference type="PANTHER" id="PTHR43280">
    <property type="entry name" value="ARAC-FAMILY TRANSCRIPTIONAL REGULATOR"/>
    <property type="match status" value="1"/>
</dbReference>
<dbReference type="SUPFAM" id="SSF46689">
    <property type="entry name" value="Homeodomain-like"/>
    <property type="match status" value="2"/>
</dbReference>
<evidence type="ECO:0000256" key="2">
    <source>
        <dbReference type="ARBA" id="ARBA00023125"/>
    </source>
</evidence>
<evidence type="ECO:0000313" key="5">
    <source>
        <dbReference type="EMBL" id="MBC5645156.1"/>
    </source>
</evidence>
<protein>
    <submittedName>
        <fullName evidence="5">Helix-turn-helix transcriptional regulator</fullName>
    </submittedName>
</protein>
<keyword evidence="1" id="KW-0805">Transcription regulation</keyword>
<keyword evidence="2" id="KW-0238">DNA-binding</keyword>
<organism evidence="5 6">
    <name type="scientific">Parabacteroides segnis</name>
    <dbReference type="NCBI Taxonomy" id="2763058"/>
    <lineage>
        <taxon>Bacteria</taxon>
        <taxon>Pseudomonadati</taxon>
        <taxon>Bacteroidota</taxon>
        <taxon>Bacteroidia</taxon>
        <taxon>Bacteroidales</taxon>
        <taxon>Tannerellaceae</taxon>
        <taxon>Parabacteroides</taxon>
    </lineage>
</organism>
<dbReference type="Pfam" id="PF12833">
    <property type="entry name" value="HTH_18"/>
    <property type="match status" value="1"/>
</dbReference>
<evidence type="ECO:0000256" key="1">
    <source>
        <dbReference type="ARBA" id="ARBA00023015"/>
    </source>
</evidence>
<dbReference type="InterPro" id="IPR009057">
    <property type="entry name" value="Homeodomain-like_sf"/>
</dbReference>
<dbReference type="SMART" id="SM00342">
    <property type="entry name" value="HTH_ARAC"/>
    <property type="match status" value="1"/>
</dbReference>
<dbReference type="Proteomes" id="UP000644010">
    <property type="component" value="Unassembled WGS sequence"/>
</dbReference>
<dbReference type="EMBL" id="JACOOI010000027">
    <property type="protein sequence ID" value="MBC5645156.1"/>
    <property type="molecule type" value="Genomic_DNA"/>
</dbReference>
<dbReference type="PRINTS" id="PR00032">
    <property type="entry name" value="HTHARAC"/>
</dbReference>
<sequence length="272" mass="32087">MIYLSQTYEILTGGFYTGSVSWNKKRTEVDNCFKIYQLTEGEVRICDEQQEFTLQKDKTYFINGNKLTRQYCNSSFSTHWLHFIPKDLVVYQGLLSLPLVVELPDVAKEQNVLMPDIEQLQSQSAASCYKYTFELLKLQTFIQAFIIRIFERYPLDENEQTYNIQRLQPAVRYINKHFTESMNLKMLADLCCLSPNYFHKIFTKLLNTTPNNYIALLRMNASLQLLINDKYTIKEIAYELGFTDDAYFCRVFKKHYGITPGDYKKRRGEVLF</sequence>
<dbReference type="InterPro" id="IPR018060">
    <property type="entry name" value="HTH_AraC"/>
</dbReference>
<dbReference type="InterPro" id="IPR020449">
    <property type="entry name" value="Tscrpt_reg_AraC-type_HTH"/>
</dbReference>
<dbReference type="RefSeq" id="WP_186960900.1">
    <property type="nucleotide sequence ID" value="NZ_JACOOI010000027.1"/>
</dbReference>
<evidence type="ECO:0000313" key="6">
    <source>
        <dbReference type="Proteomes" id="UP000644010"/>
    </source>
</evidence>
<dbReference type="Gene3D" id="1.10.10.60">
    <property type="entry name" value="Homeodomain-like"/>
    <property type="match status" value="2"/>
</dbReference>
<dbReference type="PANTHER" id="PTHR43280:SF28">
    <property type="entry name" value="HTH-TYPE TRANSCRIPTIONAL ACTIVATOR RHAS"/>
    <property type="match status" value="1"/>
</dbReference>
<name>A0ABR7E714_9BACT</name>
<dbReference type="InterPro" id="IPR018062">
    <property type="entry name" value="HTH_AraC-typ_CS"/>
</dbReference>